<dbReference type="GO" id="GO:0022857">
    <property type="term" value="F:transmembrane transporter activity"/>
    <property type="evidence" value="ECO:0007669"/>
    <property type="project" value="InterPro"/>
</dbReference>
<feature type="transmembrane region" description="Helical" evidence="8">
    <location>
        <begin position="152"/>
        <end position="174"/>
    </location>
</feature>
<evidence type="ECO:0000256" key="5">
    <source>
        <dbReference type="ARBA" id="ARBA00022989"/>
    </source>
</evidence>
<dbReference type="GO" id="GO:0016020">
    <property type="term" value="C:membrane"/>
    <property type="evidence" value="ECO:0007669"/>
    <property type="project" value="UniProtKB-SubCell"/>
</dbReference>
<dbReference type="PRINTS" id="PR01035">
    <property type="entry name" value="TCRTETA"/>
</dbReference>
<feature type="transmembrane region" description="Helical" evidence="8">
    <location>
        <begin position="446"/>
        <end position="468"/>
    </location>
</feature>
<proteinExistence type="inferred from homology"/>
<dbReference type="Gene3D" id="1.20.1250.20">
    <property type="entry name" value="MFS general substrate transporter like domains"/>
    <property type="match status" value="2"/>
</dbReference>
<organism evidence="10 11">
    <name type="scientific">Aspergillus puulaauensis</name>
    <dbReference type="NCBI Taxonomy" id="1220207"/>
    <lineage>
        <taxon>Eukaryota</taxon>
        <taxon>Fungi</taxon>
        <taxon>Dikarya</taxon>
        <taxon>Ascomycota</taxon>
        <taxon>Pezizomycotina</taxon>
        <taxon>Eurotiomycetes</taxon>
        <taxon>Eurotiomycetidae</taxon>
        <taxon>Eurotiales</taxon>
        <taxon>Aspergillaceae</taxon>
        <taxon>Aspergillus</taxon>
    </lineage>
</organism>
<dbReference type="RefSeq" id="XP_041558898.1">
    <property type="nucleotide sequence ID" value="XM_041706521.1"/>
</dbReference>
<feature type="transmembrane region" description="Helical" evidence="8">
    <location>
        <begin position="300"/>
        <end position="322"/>
    </location>
</feature>
<dbReference type="KEGG" id="apuu:APUU_51415S"/>
<dbReference type="PANTHER" id="PTHR23506:SF35">
    <property type="entry name" value="MAJOR FACILITATOR SUPERFAMILY (MFS) PROFILE DOMAIN-CONTAINING PROTEIN-RELATED"/>
    <property type="match status" value="1"/>
</dbReference>
<evidence type="ECO:0000256" key="4">
    <source>
        <dbReference type="ARBA" id="ARBA00022692"/>
    </source>
</evidence>
<name>A0A7R7XSK7_9EURO</name>
<reference evidence="10" key="1">
    <citation type="submission" date="2021-01" db="EMBL/GenBank/DDBJ databases">
        <authorList>
            <consortium name="Aspergillus puulaauensis MK2 genome sequencing consortium"/>
            <person name="Kazuki M."/>
            <person name="Futagami T."/>
        </authorList>
    </citation>
    <scope>NUCLEOTIDE SEQUENCE</scope>
    <source>
        <strain evidence="10">MK2</strain>
    </source>
</reference>
<comment type="subcellular location">
    <subcellularLocation>
        <location evidence="1">Membrane</location>
        <topology evidence="1">Multi-pass membrane protein</topology>
    </subcellularLocation>
</comment>
<dbReference type="EMBL" id="AP024447">
    <property type="protein sequence ID" value="BCS26704.1"/>
    <property type="molecule type" value="Genomic_DNA"/>
</dbReference>
<keyword evidence="5 8" id="KW-1133">Transmembrane helix</keyword>
<comment type="similarity">
    <text evidence="2">Belongs to the major facilitator superfamily. Vesicular transporter family.</text>
</comment>
<dbReference type="Pfam" id="PF07690">
    <property type="entry name" value="MFS_1"/>
    <property type="match status" value="1"/>
</dbReference>
<evidence type="ECO:0000256" key="3">
    <source>
        <dbReference type="ARBA" id="ARBA00022448"/>
    </source>
</evidence>
<feature type="region of interest" description="Disordered" evidence="7">
    <location>
        <begin position="208"/>
        <end position="257"/>
    </location>
</feature>
<evidence type="ECO:0000256" key="2">
    <source>
        <dbReference type="ARBA" id="ARBA00006829"/>
    </source>
</evidence>
<dbReference type="InterPro" id="IPR020846">
    <property type="entry name" value="MFS_dom"/>
</dbReference>
<protein>
    <recommendedName>
        <fullName evidence="9">Major facilitator superfamily (MFS) profile domain-containing protein</fullName>
    </recommendedName>
</protein>
<keyword evidence="4 8" id="KW-0812">Transmembrane</keyword>
<evidence type="ECO:0000259" key="9">
    <source>
        <dbReference type="PROSITE" id="PS50850"/>
    </source>
</evidence>
<feature type="transmembrane region" description="Helical" evidence="8">
    <location>
        <begin position="180"/>
        <end position="200"/>
    </location>
</feature>
<feature type="transmembrane region" description="Helical" evidence="8">
    <location>
        <begin position="367"/>
        <end position="386"/>
    </location>
</feature>
<evidence type="ECO:0000313" key="11">
    <source>
        <dbReference type="Proteomes" id="UP000654913"/>
    </source>
</evidence>
<dbReference type="CDD" id="cd17325">
    <property type="entry name" value="MFS_MdtG_SLC18_like"/>
    <property type="match status" value="1"/>
</dbReference>
<dbReference type="InterPro" id="IPR001958">
    <property type="entry name" value="Tet-R_TetA/multi-R_MdtG-like"/>
</dbReference>
<evidence type="ECO:0000256" key="8">
    <source>
        <dbReference type="SAM" id="Phobius"/>
    </source>
</evidence>
<dbReference type="GeneID" id="64976709"/>
<dbReference type="InterPro" id="IPR011701">
    <property type="entry name" value="MFS"/>
</dbReference>
<dbReference type="InterPro" id="IPR050930">
    <property type="entry name" value="MFS_Vesicular_Transporter"/>
</dbReference>
<feature type="transmembrane region" description="Helical" evidence="8">
    <location>
        <begin position="20"/>
        <end position="43"/>
    </location>
</feature>
<evidence type="ECO:0000256" key="1">
    <source>
        <dbReference type="ARBA" id="ARBA00004141"/>
    </source>
</evidence>
<dbReference type="PROSITE" id="PS50850">
    <property type="entry name" value="MFS"/>
    <property type="match status" value="1"/>
</dbReference>
<evidence type="ECO:0000256" key="6">
    <source>
        <dbReference type="ARBA" id="ARBA00023136"/>
    </source>
</evidence>
<feature type="domain" description="Major facilitator superfamily (MFS) profile" evidence="9">
    <location>
        <begin position="21"/>
        <end position="475"/>
    </location>
</feature>
<dbReference type="AlphaFoldDB" id="A0A7R7XSK7"/>
<gene>
    <name evidence="10" type="ORF">APUU_51415S</name>
</gene>
<dbReference type="InterPro" id="IPR036259">
    <property type="entry name" value="MFS_trans_sf"/>
</dbReference>
<feature type="transmembrane region" description="Helical" evidence="8">
    <location>
        <begin position="334"/>
        <end position="355"/>
    </location>
</feature>
<keyword evidence="3" id="KW-0813">Transport</keyword>
<feature type="transmembrane region" description="Helical" evidence="8">
    <location>
        <begin position="271"/>
        <end position="288"/>
    </location>
</feature>
<evidence type="ECO:0000313" key="10">
    <source>
        <dbReference type="EMBL" id="BCS26704.1"/>
    </source>
</evidence>
<dbReference type="Proteomes" id="UP000654913">
    <property type="component" value="Chromosome 5"/>
</dbReference>
<feature type="compositionally biased region" description="Polar residues" evidence="7">
    <location>
        <begin position="237"/>
        <end position="247"/>
    </location>
</feature>
<dbReference type="OrthoDB" id="5086884at2759"/>
<accession>A0A7R7XSK7</accession>
<keyword evidence="6 8" id="KW-0472">Membrane</keyword>
<sequence length="491" mass="52553">MAVGTQRLPWGYTWRSSQSFIIATATISLFSECFLFGFIVPILPYMLETRLHLDPSRTQTFTTTLLALYGVISLLTAPFIAHFADKTPSRKIPLLLCLAACSSGTILVASARAVWVLMAGQVLQSLASSAVWIVAFATLVDNVDGENKGKVTGTAMSIVGTGIFAGPMVSGILLELFGYWPAWSAALLLLSVDFFARLVMIDNRSAVPVSSDSNLDADVDADSNEHESQERTALLADQQSDTQTTAEGQKRDTNPESPRGFYSIMLRNPQIVASICNSLIMSTILASFDTTLPLHVRAVFGWGSLPVGLLFLGLNLPAIILGPAIGWTRDHLGLHWPTTIGWALTTPLLWLMAVPGEELPWGKLEKGGQGVFIGAIVGLGFAFALTRGAGSFQMMSVVHDLESKNPAIFGPYGGNSRLSSLTEVPFTVGMVLGPLLSGGFSELIGYYYMSCILAVASLLVTVSSWMYLTAGPGSKGGEERRLVGEDGNISS</sequence>
<keyword evidence="11" id="KW-1185">Reference proteome</keyword>
<dbReference type="PANTHER" id="PTHR23506">
    <property type="entry name" value="GH10249P"/>
    <property type="match status" value="1"/>
</dbReference>
<evidence type="ECO:0000256" key="7">
    <source>
        <dbReference type="SAM" id="MobiDB-lite"/>
    </source>
</evidence>
<feature type="transmembrane region" description="Helical" evidence="8">
    <location>
        <begin position="93"/>
        <end position="115"/>
    </location>
</feature>
<feature type="transmembrane region" description="Helical" evidence="8">
    <location>
        <begin position="63"/>
        <end position="81"/>
    </location>
</feature>
<dbReference type="SUPFAM" id="SSF103473">
    <property type="entry name" value="MFS general substrate transporter"/>
    <property type="match status" value="1"/>
</dbReference>
<reference evidence="10" key="2">
    <citation type="submission" date="2021-02" db="EMBL/GenBank/DDBJ databases">
        <title>Aspergillus puulaauensis MK2 genome sequence.</title>
        <authorList>
            <person name="Futagami T."/>
            <person name="Mori K."/>
            <person name="Kadooka C."/>
            <person name="Tanaka T."/>
        </authorList>
    </citation>
    <scope>NUCLEOTIDE SEQUENCE</scope>
    <source>
        <strain evidence="10">MK2</strain>
    </source>
</reference>
<feature type="transmembrane region" description="Helical" evidence="8">
    <location>
        <begin position="121"/>
        <end position="140"/>
    </location>
</feature>